<dbReference type="PANTHER" id="PTHR43471:SF1">
    <property type="entry name" value="ABC TRANSPORTER PERMEASE PROTEIN NOSY-RELATED"/>
    <property type="match status" value="1"/>
</dbReference>
<accession>A0A937K1P6</accession>
<dbReference type="RefSeq" id="WP_202246601.1">
    <property type="nucleotide sequence ID" value="NZ_JAESIY010000017.1"/>
</dbReference>
<dbReference type="Proteomes" id="UP000659388">
    <property type="component" value="Unassembled WGS sequence"/>
</dbReference>
<keyword evidence="1" id="KW-0472">Membrane</keyword>
<gene>
    <name evidence="2" type="ORF">JL102_21850</name>
</gene>
<feature type="transmembrane region" description="Helical" evidence="1">
    <location>
        <begin position="174"/>
        <end position="202"/>
    </location>
</feature>
<name>A0A937K1P6_9BACT</name>
<evidence type="ECO:0000313" key="2">
    <source>
        <dbReference type="EMBL" id="MBL3658809.1"/>
    </source>
</evidence>
<dbReference type="Pfam" id="PF12040">
    <property type="entry name" value="DUF3526"/>
    <property type="match status" value="1"/>
</dbReference>
<evidence type="ECO:0000313" key="3">
    <source>
        <dbReference type="Proteomes" id="UP000659388"/>
    </source>
</evidence>
<dbReference type="InterPro" id="IPR021913">
    <property type="entry name" value="DUF3526"/>
</dbReference>
<reference evidence="2" key="1">
    <citation type="submission" date="2021-01" db="EMBL/GenBank/DDBJ databases">
        <title>Fulvivirga kasyanovii gen. nov., sp nov., a novel member of the phylum Bacteroidetes isolated from seawater in a mussel farm.</title>
        <authorList>
            <person name="Zhao L.-H."/>
            <person name="Wang Z.-J."/>
        </authorList>
    </citation>
    <scope>NUCLEOTIDE SEQUENCE</scope>
    <source>
        <strain evidence="2">2943</strain>
    </source>
</reference>
<protein>
    <submittedName>
        <fullName evidence="2">DUF3526 domain-containing protein</fullName>
    </submittedName>
</protein>
<keyword evidence="3" id="KW-1185">Reference proteome</keyword>
<dbReference type="AlphaFoldDB" id="A0A937K1P6"/>
<sequence length="478" mass="54310">MKKRTLLIIAKQFCASVFKSKAIYLLVLTLVVLLVIAARSGVAYYDQNHYRIDHQQMARESWEGNPDKHPHRMAHFGTFAFRLKHPLSIFDFGVESFTGNAVFLEAHKQNVVNFSEASFSTGLLRFGELSMAMVLQTILPLIIFFIGYSAIVADRENGTLKILLTQGAKWKEILFGKALGLSAISLLFCLPFLGTITFILLTEEHVVQDDWMRFAIIVIAYSLVCFILSFITIYVSLKSDSSKNALVKLLGLWLLMVILVPRTSQAIGAYFYETPSKVEFRAAIEQDVLKYGDSHDINDPFFKALKDSVLQANHVKTVEELPFNYGGFLMSKGERISANIYGEHHKQLLDQYRKQNQLTQWLAIINPFLALKNLSMSVSGTDFESYVHFQEQAEDYRYKLAQKMNSLQMKYITPNPNDKTKGSQVSRDQWKSFSDFQYTQLTTEAAILNVKVSIISILSWFIFSIALLVYGAKKATAI</sequence>
<feature type="transmembrane region" description="Helical" evidence="1">
    <location>
        <begin position="21"/>
        <end position="45"/>
    </location>
</feature>
<dbReference type="EMBL" id="JAESIY010000017">
    <property type="protein sequence ID" value="MBL3658809.1"/>
    <property type="molecule type" value="Genomic_DNA"/>
</dbReference>
<comment type="caution">
    <text evidence="2">The sequence shown here is derived from an EMBL/GenBank/DDBJ whole genome shotgun (WGS) entry which is preliminary data.</text>
</comment>
<organism evidence="2 3">
    <name type="scientific">Fulvivirga sediminis</name>
    <dbReference type="NCBI Taxonomy" id="2803949"/>
    <lineage>
        <taxon>Bacteria</taxon>
        <taxon>Pseudomonadati</taxon>
        <taxon>Bacteroidota</taxon>
        <taxon>Cytophagia</taxon>
        <taxon>Cytophagales</taxon>
        <taxon>Fulvivirgaceae</taxon>
        <taxon>Fulvivirga</taxon>
    </lineage>
</organism>
<dbReference type="PANTHER" id="PTHR43471">
    <property type="entry name" value="ABC TRANSPORTER PERMEASE"/>
    <property type="match status" value="1"/>
</dbReference>
<feature type="transmembrane region" description="Helical" evidence="1">
    <location>
        <begin position="129"/>
        <end position="153"/>
    </location>
</feature>
<evidence type="ECO:0000256" key="1">
    <source>
        <dbReference type="SAM" id="Phobius"/>
    </source>
</evidence>
<feature type="transmembrane region" description="Helical" evidence="1">
    <location>
        <begin position="452"/>
        <end position="472"/>
    </location>
</feature>
<feature type="transmembrane region" description="Helical" evidence="1">
    <location>
        <begin position="214"/>
        <end position="237"/>
    </location>
</feature>
<proteinExistence type="predicted"/>
<keyword evidence="1" id="KW-0812">Transmembrane</keyword>
<feature type="transmembrane region" description="Helical" evidence="1">
    <location>
        <begin position="249"/>
        <end position="272"/>
    </location>
</feature>
<keyword evidence="1" id="KW-1133">Transmembrane helix</keyword>